<proteinExistence type="predicted"/>
<dbReference type="InterPro" id="IPR021338">
    <property type="entry name" value="DUF2953"/>
</dbReference>
<keyword evidence="2" id="KW-1185">Reference proteome</keyword>
<dbReference type="OrthoDB" id="1683589at2"/>
<dbReference type="KEGG" id="pprt:ET464_07125"/>
<name>A0A4P6ETH8_9BACL</name>
<dbReference type="RefSeq" id="WP_129439546.1">
    <property type="nucleotide sequence ID" value="NZ_CP035492.1"/>
</dbReference>
<dbReference type="EMBL" id="CP035492">
    <property type="protein sequence ID" value="QAY66204.1"/>
    <property type="molecule type" value="Genomic_DNA"/>
</dbReference>
<protein>
    <submittedName>
        <fullName evidence="1">DUF2953 domain-containing protein</fullName>
    </submittedName>
</protein>
<accession>A0A4P6ETH8</accession>
<gene>
    <name evidence="1" type="ORF">ET464_07125</name>
</gene>
<sequence length="215" mass="24990">MLILIVMLSPIVIEGYLNRQDFADEWIFKVRALYGIVNYRKRIPFLDFNGRVLQLQQQSAFDITAAHMDGETDTEIDKDKVMTAIDRMQRIVHLFRNLERWMRKALARVKLVEWNWKTDVGTGDAMWTAMATGAVWSVKTALLGLLSQLVRLKAEPVMVVQPIYTQQPCLRTEWTCKATLSLWDGFVITMQLLGRLRKTKTTFKEIQRLLRLSPT</sequence>
<organism evidence="1 2">
    <name type="scientific">Paenibacillus protaetiae</name>
    <dbReference type="NCBI Taxonomy" id="2509456"/>
    <lineage>
        <taxon>Bacteria</taxon>
        <taxon>Bacillati</taxon>
        <taxon>Bacillota</taxon>
        <taxon>Bacilli</taxon>
        <taxon>Bacillales</taxon>
        <taxon>Paenibacillaceae</taxon>
        <taxon>Paenibacillus</taxon>
    </lineage>
</organism>
<evidence type="ECO:0000313" key="1">
    <source>
        <dbReference type="EMBL" id="QAY66204.1"/>
    </source>
</evidence>
<reference evidence="1 2" key="1">
    <citation type="submission" date="2019-01" db="EMBL/GenBank/DDBJ databases">
        <title>Genome sequencing of strain FW100M-2.</title>
        <authorList>
            <person name="Heo J."/>
            <person name="Kim S.-J."/>
            <person name="Kim J.-S."/>
            <person name="Hong S.-B."/>
            <person name="Kwon S.-W."/>
        </authorList>
    </citation>
    <scope>NUCLEOTIDE SEQUENCE [LARGE SCALE GENOMIC DNA]</scope>
    <source>
        <strain evidence="1 2">FW100M-2</strain>
    </source>
</reference>
<evidence type="ECO:0000313" key="2">
    <source>
        <dbReference type="Proteomes" id="UP000293568"/>
    </source>
</evidence>
<dbReference type="Proteomes" id="UP000293568">
    <property type="component" value="Chromosome"/>
</dbReference>
<dbReference type="AlphaFoldDB" id="A0A4P6ETH8"/>
<dbReference type="Pfam" id="PF11167">
    <property type="entry name" value="DUF2953"/>
    <property type="match status" value="1"/>
</dbReference>